<dbReference type="PANTHER" id="PTHR30558">
    <property type="entry name" value="EXBD MEMBRANE COMPONENT OF PMF-DRIVEN MACROMOLECULE IMPORT SYSTEM"/>
    <property type="match status" value="1"/>
</dbReference>
<dbReference type="AlphaFoldDB" id="A0A2S7TZZ6"/>
<comment type="subcellular location">
    <subcellularLocation>
        <location evidence="1">Cell membrane</location>
        <topology evidence="1">Single-pass membrane protein</topology>
    </subcellularLocation>
    <subcellularLocation>
        <location evidence="7">Cell membrane</location>
        <topology evidence="7">Single-pass type II membrane protein</topology>
    </subcellularLocation>
</comment>
<keyword evidence="6" id="KW-0472">Membrane</keyword>
<dbReference type="GO" id="GO:0022857">
    <property type="term" value="F:transmembrane transporter activity"/>
    <property type="evidence" value="ECO:0007669"/>
    <property type="project" value="InterPro"/>
</dbReference>
<evidence type="ECO:0000256" key="2">
    <source>
        <dbReference type="ARBA" id="ARBA00005811"/>
    </source>
</evidence>
<evidence type="ECO:0000256" key="3">
    <source>
        <dbReference type="ARBA" id="ARBA00022475"/>
    </source>
</evidence>
<protein>
    <submittedName>
        <fullName evidence="8">Biopolymer transporter ExbD</fullName>
    </submittedName>
</protein>
<evidence type="ECO:0000313" key="8">
    <source>
        <dbReference type="EMBL" id="PQJ28315.1"/>
    </source>
</evidence>
<evidence type="ECO:0000313" key="9">
    <source>
        <dbReference type="Proteomes" id="UP000239907"/>
    </source>
</evidence>
<dbReference type="RefSeq" id="WP_105042816.1">
    <property type="nucleotide sequence ID" value="NZ_MQWA01000001.1"/>
</dbReference>
<reference evidence="8 9" key="1">
    <citation type="submission" date="2016-12" db="EMBL/GenBank/DDBJ databases">
        <title>Study of bacterial adaptation to deep sea.</title>
        <authorList>
            <person name="Song J."/>
            <person name="Yoshizawa S."/>
            <person name="Kogure K."/>
        </authorList>
    </citation>
    <scope>NUCLEOTIDE SEQUENCE [LARGE SCALE GENOMIC DNA]</scope>
    <source>
        <strain evidence="8 9">SAORIC-165</strain>
    </source>
</reference>
<sequence length="138" mass="14944">MKLPRKKLTASVPSFAMGYIGFLLLIFFVILARAQDDSHIQWQPAKLKDVEMAAAPLASVAIDTGFKTYLDGKEISPDELASALTTLLGDTPSGQRNVFLKVHKEAKASHFEPVIAAISEAGGDLVHILEPEENSTKP</sequence>
<gene>
    <name evidence="8" type="ORF">BSZ32_07185</name>
</gene>
<proteinExistence type="inferred from homology"/>
<dbReference type="OrthoDB" id="9801500at2"/>
<keyword evidence="5" id="KW-1133">Transmembrane helix</keyword>
<evidence type="ECO:0000256" key="7">
    <source>
        <dbReference type="RuleBase" id="RU003879"/>
    </source>
</evidence>
<keyword evidence="7" id="KW-0813">Transport</keyword>
<evidence type="ECO:0000256" key="5">
    <source>
        <dbReference type="ARBA" id="ARBA00022989"/>
    </source>
</evidence>
<dbReference type="GO" id="GO:0015031">
    <property type="term" value="P:protein transport"/>
    <property type="evidence" value="ECO:0007669"/>
    <property type="project" value="UniProtKB-KW"/>
</dbReference>
<comment type="caution">
    <text evidence="8">The sequence shown here is derived from an EMBL/GenBank/DDBJ whole genome shotgun (WGS) entry which is preliminary data.</text>
</comment>
<evidence type="ECO:0000256" key="6">
    <source>
        <dbReference type="ARBA" id="ARBA00023136"/>
    </source>
</evidence>
<dbReference type="EMBL" id="MQWA01000001">
    <property type="protein sequence ID" value="PQJ28315.1"/>
    <property type="molecule type" value="Genomic_DNA"/>
</dbReference>
<comment type="similarity">
    <text evidence="2 7">Belongs to the ExbD/TolR family.</text>
</comment>
<dbReference type="Pfam" id="PF02472">
    <property type="entry name" value="ExbD"/>
    <property type="match status" value="1"/>
</dbReference>
<evidence type="ECO:0000256" key="4">
    <source>
        <dbReference type="ARBA" id="ARBA00022692"/>
    </source>
</evidence>
<keyword evidence="3" id="KW-1003">Cell membrane</keyword>
<keyword evidence="4 7" id="KW-0812">Transmembrane</keyword>
<evidence type="ECO:0000256" key="1">
    <source>
        <dbReference type="ARBA" id="ARBA00004162"/>
    </source>
</evidence>
<name>A0A2S7TZZ6_9BACT</name>
<accession>A0A2S7TZZ6</accession>
<keyword evidence="9" id="KW-1185">Reference proteome</keyword>
<dbReference type="Proteomes" id="UP000239907">
    <property type="component" value="Unassembled WGS sequence"/>
</dbReference>
<dbReference type="PANTHER" id="PTHR30558:SF3">
    <property type="entry name" value="BIOPOLYMER TRANSPORT PROTEIN EXBD-RELATED"/>
    <property type="match status" value="1"/>
</dbReference>
<dbReference type="InterPro" id="IPR003400">
    <property type="entry name" value="ExbD"/>
</dbReference>
<dbReference type="GO" id="GO:0005886">
    <property type="term" value="C:plasma membrane"/>
    <property type="evidence" value="ECO:0007669"/>
    <property type="project" value="UniProtKB-SubCell"/>
</dbReference>
<organism evidence="8 9">
    <name type="scientific">Rubritalea profundi</name>
    <dbReference type="NCBI Taxonomy" id="1658618"/>
    <lineage>
        <taxon>Bacteria</taxon>
        <taxon>Pseudomonadati</taxon>
        <taxon>Verrucomicrobiota</taxon>
        <taxon>Verrucomicrobiia</taxon>
        <taxon>Verrucomicrobiales</taxon>
        <taxon>Rubritaleaceae</taxon>
        <taxon>Rubritalea</taxon>
    </lineage>
</organism>
<keyword evidence="7" id="KW-0653">Protein transport</keyword>